<dbReference type="InterPro" id="IPR002575">
    <property type="entry name" value="Aminoglycoside_PTrfase"/>
</dbReference>
<proteinExistence type="predicted"/>
<dbReference type="EMBL" id="VTOW01000011">
    <property type="protein sequence ID" value="NKE73769.1"/>
    <property type="molecule type" value="Genomic_DNA"/>
</dbReference>
<dbReference type="Pfam" id="PF01636">
    <property type="entry name" value="APH"/>
    <property type="match status" value="1"/>
</dbReference>
<organism evidence="2 3">
    <name type="scientific">Candidatus Manganitrophus noduliformans</name>
    <dbReference type="NCBI Taxonomy" id="2606439"/>
    <lineage>
        <taxon>Bacteria</taxon>
        <taxon>Pseudomonadati</taxon>
        <taxon>Nitrospirota</taxon>
        <taxon>Nitrospiria</taxon>
        <taxon>Candidatus Troglogloeales</taxon>
        <taxon>Candidatus Manganitrophaceae</taxon>
        <taxon>Candidatus Manganitrophus</taxon>
    </lineage>
</organism>
<protein>
    <submittedName>
        <fullName evidence="2">Aminoglycoside phosphotransferase family protein</fullName>
    </submittedName>
</protein>
<accession>A0A7X6DUU0</accession>
<dbReference type="GO" id="GO:0016740">
    <property type="term" value="F:transferase activity"/>
    <property type="evidence" value="ECO:0007669"/>
    <property type="project" value="UniProtKB-KW"/>
</dbReference>
<dbReference type="RefSeq" id="WP_168063733.1">
    <property type="nucleotide sequence ID" value="NZ_VTOW01000011.1"/>
</dbReference>
<dbReference type="AlphaFoldDB" id="A0A7X6DUU0"/>
<sequence>MNVKWNHLQRGARSPFGKTHRNVSPDPFYGQVDEFYDQAHVLSHLKGTLGDHCVPDRCEIVNVRYYFKRSFQVVYKLYGKEDPTILTVFFLPQGESAKHYREKLAAVTNRVRVIHFPSWNAVGWVFPEDPTLRALQKMTDEGRLRSGLGRCIRRFLKPGPIRWDVMNYHPERRCALRYLLSEGDYTFVGKVASSESTVTAHRNLMRLWGWSSRRFRIPEPLGLEDEQGIRWESFITGNTIGDLFSEISLSPLMKMAAFDLSNLHQIGMEDLPLNDSNQILLRLEKKIMPVVLQRLSPLGPSLENVYRLLVQKAGLLPDSRVMTIHGDFHAANILFDSDGLTFIDMDSLSLGDPAYDLALFGSRLLLLALLEGARMNEVAEAVAGFPGTYEELSGTAIPDRTYAWYLAALLVGRQLKTCIRHCAPALEDLAPALLHCARETLERGRFDAAIIRN</sequence>
<name>A0A7X6DUU0_9BACT</name>
<reference evidence="2 3" key="1">
    <citation type="journal article" date="2020" name="Nature">
        <title>Bacterial chemolithoautotrophy via manganese oxidation.</title>
        <authorList>
            <person name="Yu H."/>
            <person name="Leadbetter J.R."/>
        </authorList>
    </citation>
    <scope>NUCLEOTIDE SEQUENCE [LARGE SCALE GENOMIC DNA]</scope>
    <source>
        <strain evidence="2 3">Mn-1</strain>
    </source>
</reference>
<evidence type="ECO:0000313" key="2">
    <source>
        <dbReference type="EMBL" id="NKE73769.1"/>
    </source>
</evidence>
<dbReference type="InterPro" id="IPR011009">
    <property type="entry name" value="Kinase-like_dom_sf"/>
</dbReference>
<dbReference type="SUPFAM" id="SSF56112">
    <property type="entry name" value="Protein kinase-like (PK-like)"/>
    <property type="match status" value="1"/>
</dbReference>
<keyword evidence="3" id="KW-1185">Reference proteome</keyword>
<dbReference type="Proteomes" id="UP000534783">
    <property type="component" value="Unassembled WGS sequence"/>
</dbReference>
<evidence type="ECO:0000313" key="3">
    <source>
        <dbReference type="Proteomes" id="UP000534783"/>
    </source>
</evidence>
<gene>
    <name evidence="2" type="ORF">MNODULE_23750</name>
</gene>
<dbReference type="Gene3D" id="3.90.1200.10">
    <property type="match status" value="1"/>
</dbReference>
<keyword evidence="2" id="KW-0808">Transferase</keyword>
<evidence type="ECO:0000259" key="1">
    <source>
        <dbReference type="Pfam" id="PF01636"/>
    </source>
</evidence>
<feature type="domain" description="Aminoglycoside phosphotransferase" evidence="1">
    <location>
        <begin position="177"/>
        <end position="361"/>
    </location>
</feature>
<comment type="caution">
    <text evidence="2">The sequence shown here is derived from an EMBL/GenBank/DDBJ whole genome shotgun (WGS) entry which is preliminary data.</text>
</comment>